<dbReference type="InterPro" id="IPR036628">
    <property type="entry name" value="Clp_N_dom_sf"/>
</dbReference>
<evidence type="ECO:0000256" key="7">
    <source>
        <dbReference type="RuleBase" id="RU004432"/>
    </source>
</evidence>
<reference evidence="10 11" key="1">
    <citation type="submission" date="2016-10" db="EMBL/GenBank/DDBJ databases">
        <title>Comparative genome analysis of multiple Pseudomonas spp. focuses on biocontrol and plant growth promoting traits.</title>
        <authorList>
            <person name="Tao X.-Y."/>
            <person name="Taylor C.G."/>
        </authorList>
    </citation>
    <scope>NUCLEOTIDE SEQUENCE [LARGE SCALE GENOMIC DNA]</scope>
    <source>
        <strain evidence="10 11">94G2</strain>
    </source>
</reference>
<keyword evidence="2 6" id="KW-0677">Repeat</keyword>
<keyword evidence="4 7" id="KW-0067">ATP-binding</keyword>
<dbReference type="GO" id="GO:0005737">
    <property type="term" value="C:cytoplasm"/>
    <property type="evidence" value="ECO:0007669"/>
    <property type="project" value="TreeGrafter"/>
</dbReference>
<evidence type="ECO:0000256" key="6">
    <source>
        <dbReference type="PROSITE-ProRule" id="PRU01251"/>
    </source>
</evidence>
<dbReference type="Pfam" id="PF00004">
    <property type="entry name" value="AAA"/>
    <property type="match status" value="1"/>
</dbReference>
<accession>A0A423IWV1</accession>
<feature type="coiled-coil region" evidence="8">
    <location>
        <begin position="417"/>
        <end position="493"/>
    </location>
</feature>
<dbReference type="AlphaFoldDB" id="A0A423IWV1"/>
<dbReference type="InterPro" id="IPR041546">
    <property type="entry name" value="ClpA/ClpB_AAA_lid"/>
</dbReference>
<gene>
    <name evidence="10" type="ORF">BK661_20030</name>
</gene>
<dbReference type="PROSITE" id="PS00871">
    <property type="entry name" value="CLPAB_2"/>
    <property type="match status" value="1"/>
</dbReference>
<evidence type="ECO:0000256" key="4">
    <source>
        <dbReference type="ARBA" id="ARBA00022840"/>
    </source>
</evidence>
<dbReference type="InterPro" id="IPR003593">
    <property type="entry name" value="AAA+_ATPase"/>
</dbReference>
<keyword evidence="3 7" id="KW-0547">Nucleotide-binding</keyword>
<dbReference type="SUPFAM" id="SSF81923">
    <property type="entry name" value="Double Clp-N motif"/>
    <property type="match status" value="1"/>
</dbReference>
<dbReference type="FunFam" id="3.40.50.300:FF:000025">
    <property type="entry name" value="ATP-dependent Clp protease subunit"/>
    <property type="match status" value="1"/>
</dbReference>
<dbReference type="Pfam" id="PF07724">
    <property type="entry name" value="AAA_2"/>
    <property type="match status" value="1"/>
</dbReference>
<dbReference type="GO" id="GO:0034605">
    <property type="term" value="P:cellular response to heat"/>
    <property type="evidence" value="ECO:0007669"/>
    <property type="project" value="TreeGrafter"/>
</dbReference>
<dbReference type="RefSeq" id="WP_123499402.1">
    <property type="nucleotide sequence ID" value="NZ_MOBL01000022.1"/>
</dbReference>
<dbReference type="InterPro" id="IPR004176">
    <property type="entry name" value="Clp_R_N"/>
</dbReference>
<organism evidence="10 11">
    <name type="scientific">Pseudomonas frederiksbergensis</name>
    <dbReference type="NCBI Taxonomy" id="104087"/>
    <lineage>
        <taxon>Bacteria</taxon>
        <taxon>Pseudomonadati</taxon>
        <taxon>Pseudomonadota</taxon>
        <taxon>Gammaproteobacteria</taxon>
        <taxon>Pseudomonadales</taxon>
        <taxon>Pseudomonadaceae</taxon>
        <taxon>Pseudomonas</taxon>
    </lineage>
</organism>
<dbReference type="PROSITE" id="PS00870">
    <property type="entry name" value="CLPAB_1"/>
    <property type="match status" value="1"/>
</dbReference>
<dbReference type="InterPro" id="IPR028299">
    <property type="entry name" value="ClpA/B_CS2"/>
</dbReference>
<evidence type="ECO:0000256" key="5">
    <source>
        <dbReference type="ARBA" id="ARBA00023186"/>
    </source>
</evidence>
<dbReference type="GO" id="GO:0016887">
    <property type="term" value="F:ATP hydrolysis activity"/>
    <property type="evidence" value="ECO:0007669"/>
    <property type="project" value="InterPro"/>
</dbReference>
<dbReference type="SMART" id="SM01086">
    <property type="entry name" value="ClpB_D2-small"/>
    <property type="match status" value="1"/>
</dbReference>
<dbReference type="InterPro" id="IPR017729">
    <property type="entry name" value="ATPase_T6SS_ClpV1"/>
</dbReference>
<dbReference type="CDD" id="cd00009">
    <property type="entry name" value="AAA"/>
    <property type="match status" value="1"/>
</dbReference>
<keyword evidence="5 7" id="KW-0143">Chaperone</keyword>
<dbReference type="EMBL" id="MOBL01000022">
    <property type="protein sequence ID" value="RON29925.1"/>
    <property type="molecule type" value="Genomic_DNA"/>
</dbReference>
<feature type="domain" description="Clp R" evidence="9">
    <location>
        <begin position="10"/>
        <end position="153"/>
    </location>
</feature>
<evidence type="ECO:0000256" key="3">
    <source>
        <dbReference type="ARBA" id="ARBA00022741"/>
    </source>
</evidence>
<dbReference type="FunFam" id="3.40.50.300:FF:000010">
    <property type="entry name" value="Chaperone clpB 1, putative"/>
    <property type="match status" value="1"/>
</dbReference>
<dbReference type="NCBIfam" id="TIGR03345">
    <property type="entry name" value="VI_ClpV1"/>
    <property type="match status" value="1"/>
</dbReference>
<comment type="similarity">
    <text evidence="1 7">Belongs to the ClpA/ClpB family.</text>
</comment>
<dbReference type="Gene3D" id="1.10.1780.10">
    <property type="entry name" value="Clp, N-terminal domain"/>
    <property type="match status" value="1"/>
</dbReference>
<proteinExistence type="inferred from homology"/>
<dbReference type="Gene3D" id="1.10.8.60">
    <property type="match status" value="1"/>
</dbReference>
<dbReference type="InterPro" id="IPR027417">
    <property type="entry name" value="P-loop_NTPase"/>
</dbReference>
<evidence type="ECO:0000256" key="8">
    <source>
        <dbReference type="SAM" id="Coils"/>
    </source>
</evidence>
<protein>
    <submittedName>
        <fullName evidence="10">ClpV1 family T6SS ATPase</fullName>
    </submittedName>
</protein>
<name>A0A423IWV1_9PSED</name>
<dbReference type="PANTHER" id="PTHR11638:SF181">
    <property type="entry name" value="ATPASE SUBUNIT OF ATP-DEPENDENT PROTEASE"/>
    <property type="match status" value="1"/>
</dbReference>
<dbReference type="SUPFAM" id="SSF52540">
    <property type="entry name" value="P-loop containing nucleoside triphosphate hydrolases"/>
    <property type="match status" value="2"/>
</dbReference>
<dbReference type="Gene3D" id="3.40.50.300">
    <property type="entry name" value="P-loop containing nucleotide triphosphate hydrolases"/>
    <property type="match status" value="3"/>
</dbReference>
<dbReference type="InterPro" id="IPR019489">
    <property type="entry name" value="Clp_ATPase_C"/>
</dbReference>
<dbReference type="Pfam" id="PF17871">
    <property type="entry name" value="AAA_lid_9"/>
    <property type="match status" value="1"/>
</dbReference>
<dbReference type="Pfam" id="PF02861">
    <property type="entry name" value="Clp_N"/>
    <property type="match status" value="1"/>
</dbReference>
<dbReference type="Pfam" id="PF10431">
    <property type="entry name" value="ClpB_D2-small"/>
    <property type="match status" value="1"/>
</dbReference>
<dbReference type="PROSITE" id="PS51903">
    <property type="entry name" value="CLP_R"/>
    <property type="match status" value="1"/>
</dbReference>
<comment type="caution">
    <text evidence="10">The sequence shown here is derived from an EMBL/GenBank/DDBJ whole genome shotgun (WGS) entry which is preliminary data.</text>
</comment>
<evidence type="ECO:0000256" key="2">
    <source>
        <dbReference type="ARBA" id="ARBA00022737"/>
    </source>
</evidence>
<evidence type="ECO:0000259" key="9">
    <source>
        <dbReference type="PROSITE" id="PS51903"/>
    </source>
</evidence>
<dbReference type="PANTHER" id="PTHR11638">
    <property type="entry name" value="ATP-DEPENDENT CLP PROTEASE"/>
    <property type="match status" value="1"/>
</dbReference>
<dbReference type="InterPro" id="IPR003959">
    <property type="entry name" value="ATPase_AAA_core"/>
</dbReference>
<keyword evidence="8" id="KW-0175">Coiled coil</keyword>
<dbReference type="InterPro" id="IPR001270">
    <property type="entry name" value="ClpA/B"/>
</dbReference>
<dbReference type="SMART" id="SM00382">
    <property type="entry name" value="AAA"/>
    <property type="match status" value="2"/>
</dbReference>
<dbReference type="Proteomes" id="UP000283260">
    <property type="component" value="Unassembled WGS sequence"/>
</dbReference>
<dbReference type="GO" id="GO:0005524">
    <property type="term" value="F:ATP binding"/>
    <property type="evidence" value="ECO:0007669"/>
    <property type="project" value="UniProtKB-KW"/>
</dbReference>
<sequence length="882" mass="96200">MINVDLQQLIQALDAETRRDLESSAERCVARGGSKILVEDLLLGLLERPQGLLARALQDAEVDAGELSAALQSRVEHSASRNPVFAPELVQWLQDALLVANLELGQSQVEQAALILALLRNPMRYAGSRYQSLLAKLNIERLKEFALSQKEQPATGKPAVPGESLLQRFTHNLTQQARDGKLDPVLCRDGAIRQMVDILARRRKNNPIVVGEAGVGKTAIVEGLASRIAAGEVPQVLKGVELLSLDMGLLQAGASVKGEFERRLKGVIDEVKASPKPIILFIDEAHTLIGAGGNAGGSDAANLLKPALARGELRTIAATTWAEYKKYFEKDPALARRFQPVQLHEPTVSEAVTILRGLAQVYEKSHGIYLRDDAVVAAAELSARYLAGRQLPDKAVDVLDTACARVRISLAAAPESLERLRGELAEGGRQRQALRRDAEAGLLIDHEALDALEDRLADAEEERVALETLWTEQKTLAERLLDLRQQLAKAREAAAVEPTITVEVDVEGTVIETLPIDEAQSVVSLETALNETHRALTDAQVKERLVSFEVCPRLVAEVISAWTGVPLAQLAREHNAKVASFATDLRTRIRGQEQAVHALDRSMRATAAGLNKPDAPVGVFLLVGPSGVGKTETALALADLLYGGDRFITTINMSEFQEKHTVSRLIGAPPGYVGYGEGGMLTEAVRQKPYSVVLLDEVEKADPDVLNLFYQIFDKGVANDGEGREIDFRNTLILMTSNLGSDRISELCENGARPTAEVLEETIRPVLSKHFKPALLARMRVVPYYPVGGPVLRELIEIKLGRLGERLNRRQLDFTYSQDLVDHLAERCTQSDSGARLIDHLLDLHVLPLVADRLLDAMATGESLKRVHATLDGDASVTCEFA</sequence>
<evidence type="ECO:0000256" key="1">
    <source>
        <dbReference type="ARBA" id="ARBA00008675"/>
    </source>
</evidence>
<evidence type="ECO:0000313" key="10">
    <source>
        <dbReference type="EMBL" id="RON29925.1"/>
    </source>
</evidence>
<evidence type="ECO:0000313" key="11">
    <source>
        <dbReference type="Proteomes" id="UP000283260"/>
    </source>
</evidence>
<dbReference type="PRINTS" id="PR00300">
    <property type="entry name" value="CLPPROTEASEA"/>
</dbReference>
<dbReference type="InterPro" id="IPR018368">
    <property type="entry name" value="ClpA/B_CS1"/>
</dbReference>
<dbReference type="CDD" id="cd19499">
    <property type="entry name" value="RecA-like_ClpB_Hsp104-like"/>
    <property type="match status" value="1"/>
</dbReference>
<dbReference type="InterPro" id="IPR050130">
    <property type="entry name" value="ClpA_ClpB"/>
</dbReference>